<keyword evidence="2" id="KW-1185">Reference proteome</keyword>
<dbReference type="EMBL" id="KN573209">
    <property type="protein sequence ID" value="KHJ83490.1"/>
    <property type="molecule type" value="Genomic_DNA"/>
</dbReference>
<accession>A0A0B1SJS8</accession>
<protein>
    <submittedName>
        <fullName evidence="1">Uncharacterized protein</fullName>
    </submittedName>
</protein>
<evidence type="ECO:0000313" key="2">
    <source>
        <dbReference type="Proteomes" id="UP000053660"/>
    </source>
</evidence>
<name>A0A0B1SJS8_OESDE</name>
<feature type="non-terminal residue" evidence="1">
    <location>
        <position position="1"/>
    </location>
</feature>
<dbReference type="Proteomes" id="UP000053660">
    <property type="component" value="Unassembled WGS sequence"/>
</dbReference>
<dbReference type="AlphaFoldDB" id="A0A0B1SJS8"/>
<evidence type="ECO:0000313" key="1">
    <source>
        <dbReference type="EMBL" id="KHJ83490.1"/>
    </source>
</evidence>
<reference evidence="1 2" key="1">
    <citation type="submission" date="2014-03" db="EMBL/GenBank/DDBJ databases">
        <title>Draft genome of the hookworm Oesophagostomum dentatum.</title>
        <authorList>
            <person name="Mitreva M."/>
        </authorList>
    </citation>
    <scope>NUCLEOTIDE SEQUENCE [LARGE SCALE GENOMIC DNA]</scope>
    <source>
        <strain evidence="1 2">OD-Hann</strain>
    </source>
</reference>
<proteinExistence type="predicted"/>
<gene>
    <name evidence="1" type="ORF">OESDEN_16811</name>
</gene>
<organism evidence="1 2">
    <name type="scientific">Oesophagostomum dentatum</name>
    <name type="common">Nodular worm</name>
    <dbReference type="NCBI Taxonomy" id="61180"/>
    <lineage>
        <taxon>Eukaryota</taxon>
        <taxon>Metazoa</taxon>
        <taxon>Ecdysozoa</taxon>
        <taxon>Nematoda</taxon>
        <taxon>Chromadorea</taxon>
        <taxon>Rhabditida</taxon>
        <taxon>Rhabditina</taxon>
        <taxon>Rhabditomorpha</taxon>
        <taxon>Strongyloidea</taxon>
        <taxon>Strongylidae</taxon>
        <taxon>Oesophagostomum</taxon>
    </lineage>
</organism>
<sequence>VQQNQSEPRFCFSLRQNHRNSLYHRWRQGIVNKARTRTMRVPLHVREPTRILGTREVEREVPTRRHRLYFSFLK</sequence>
<feature type="non-terminal residue" evidence="1">
    <location>
        <position position="74"/>
    </location>
</feature>